<reference evidence="8 9" key="1">
    <citation type="submission" date="2018-06" db="EMBL/GenBank/DDBJ databases">
        <title>Genomic Encyclopedia of Archaeal and Bacterial Type Strains, Phase II (KMG-II): from individual species to whole genera.</title>
        <authorList>
            <person name="Goeker M."/>
        </authorList>
    </citation>
    <scope>NUCLEOTIDE SEQUENCE [LARGE SCALE GENOMIC DNA]</scope>
    <source>
        <strain evidence="8 9">DSM 25663</strain>
    </source>
</reference>
<dbReference type="GO" id="GO:0009279">
    <property type="term" value="C:cell outer membrane"/>
    <property type="evidence" value="ECO:0007669"/>
    <property type="project" value="UniProtKB-SubCell"/>
</dbReference>
<dbReference type="AlphaFoldDB" id="A0A328YPK2"/>
<protein>
    <submittedName>
        <fullName evidence="8">SusD-like starch-binding protein associating with outer membrane</fullName>
    </submittedName>
</protein>
<dbReference type="SUPFAM" id="SSF48452">
    <property type="entry name" value="TPR-like"/>
    <property type="match status" value="1"/>
</dbReference>
<comment type="similarity">
    <text evidence="2">Belongs to the SusD family.</text>
</comment>
<sequence length="529" mass="59137">MKKNNYKFKVLVLLTALFMLNSCSLDIAPKDDDEFTSEQFFSNPASYKQYLAKIYAGLAVTGQNAPAGDSDLGSGPGTVDEGFSQYLRGYWQLQELPTDEAIIAWGDPTLKDLNLNTWNADNVFTEAFFARIFYQICLCNEFLRETTDAKLDSRGVTPELRAEIVHYRAEVRFLRALSYYHGMDIFGSLPFGTEADYLGTPPPMKPRTFIFDYIINELDAINTDLVDAKMNEYGRADKAAAWMLKSKVLMNSKVYTGVDRSQEALDAVNLVINSGYTIANIPYPNLFKADNNSNGAQNEIIFPICFDGLKTQTWGGTTYLIHGSCDNATAASLGISNGWQGFRTRKEFTESVGTDSRVTYVPGNTDPASISNYSVFTQGKKLIKFSNKRADGTSGQSTDFPDTDFPMFRMGDAYLMYAELAFVNGKGSNSTGLSYINTLRSRSGVTPATMSEITADPATFFLKERAKELYWEGHRRQDLIRLGKYKDAYNWEWKGGYQAGISVDDHVLIYPIPNKELHSNSLLVQNPGY</sequence>
<keyword evidence="4" id="KW-0472">Membrane</keyword>
<comment type="caution">
    <text evidence="8">The sequence shown here is derived from an EMBL/GenBank/DDBJ whole genome shotgun (WGS) entry which is preliminary data.</text>
</comment>
<evidence type="ECO:0000256" key="6">
    <source>
        <dbReference type="SAM" id="SignalP"/>
    </source>
</evidence>
<dbReference type="Gene3D" id="1.25.40.10">
    <property type="entry name" value="Tetratricopeptide repeat domain"/>
    <property type="match status" value="1"/>
</dbReference>
<dbReference type="Proteomes" id="UP000248840">
    <property type="component" value="Unassembled WGS sequence"/>
</dbReference>
<evidence type="ECO:0000313" key="9">
    <source>
        <dbReference type="Proteomes" id="UP000248840"/>
    </source>
</evidence>
<gene>
    <name evidence="8" type="ORF">CLV55_10219</name>
</gene>
<dbReference type="Pfam" id="PF07980">
    <property type="entry name" value="SusD_RagB"/>
    <property type="match status" value="1"/>
</dbReference>
<evidence type="ECO:0000256" key="5">
    <source>
        <dbReference type="ARBA" id="ARBA00023237"/>
    </source>
</evidence>
<feature type="signal peptide" evidence="6">
    <location>
        <begin position="1"/>
        <end position="27"/>
    </location>
</feature>
<dbReference type="InterPro" id="IPR012944">
    <property type="entry name" value="SusD_RagB_dom"/>
</dbReference>
<evidence type="ECO:0000259" key="7">
    <source>
        <dbReference type="Pfam" id="PF07980"/>
    </source>
</evidence>
<evidence type="ECO:0000256" key="4">
    <source>
        <dbReference type="ARBA" id="ARBA00023136"/>
    </source>
</evidence>
<proteinExistence type="inferred from homology"/>
<name>A0A328YPK2_9FLAO</name>
<keyword evidence="5" id="KW-0998">Cell outer membrane</keyword>
<accession>A0A328YPK2</accession>
<dbReference type="EMBL" id="QLSZ01000002">
    <property type="protein sequence ID" value="RAR74092.1"/>
    <property type="molecule type" value="Genomic_DNA"/>
</dbReference>
<dbReference type="Gene3D" id="1.10.3780.10">
    <property type="entry name" value="SusD-like"/>
    <property type="match status" value="1"/>
</dbReference>
<evidence type="ECO:0000256" key="1">
    <source>
        <dbReference type="ARBA" id="ARBA00004442"/>
    </source>
</evidence>
<evidence type="ECO:0000256" key="3">
    <source>
        <dbReference type="ARBA" id="ARBA00022729"/>
    </source>
</evidence>
<feature type="chain" id="PRO_5016419169" evidence="6">
    <location>
        <begin position="28"/>
        <end position="529"/>
    </location>
</feature>
<feature type="domain" description="RagB/SusD" evidence="7">
    <location>
        <begin position="355"/>
        <end position="529"/>
    </location>
</feature>
<keyword evidence="9" id="KW-1185">Reference proteome</keyword>
<dbReference type="CDD" id="cd08977">
    <property type="entry name" value="SusD"/>
    <property type="match status" value="1"/>
</dbReference>
<dbReference type="OrthoDB" id="5694214at2"/>
<keyword evidence="3 6" id="KW-0732">Signal</keyword>
<organism evidence="8 9">
    <name type="scientific">Flavobacterium aciduliphilum</name>
    <dbReference type="NCBI Taxonomy" id="1101402"/>
    <lineage>
        <taxon>Bacteria</taxon>
        <taxon>Pseudomonadati</taxon>
        <taxon>Bacteroidota</taxon>
        <taxon>Flavobacteriia</taxon>
        <taxon>Flavobacteriales</taxon>
        <taxon>Flavobacteriaceae</taxon>
        <taxon>Flavobacterium</taxon>
    </lineage>
</organism>
<dbReference type="InterPro" id="IPR011990">
    <property type="entry name" value="TPR-like_helical_dom_sf"/>
</dbReference>
<dbReference type="RefSeq" id="WP_112112246.1">
    <property type="nucleotide sequence ID" value="NZ_QLSZ01000002.1"/>
</dbReference>
<dbReference type="Gene3D" id="1.25.40.390">
    <property type="match status" value="1"/>
</dbReference>
<evidence type="ECO:0000256" key="2">
    <source>
        <dbReference type="ARBA" id="ARBA00006275"/>
    </source>
</evidence>
<evidence type="ECO:0000313" key="8">
    <source>
        <dbReference type="EMBL" id="RAR74092.1"/>
    </source>
</evidence>
<comment type="subcellular location">
    <subcellularLocation>
        <location evidence="1">Cell outer membrane</location>
    </subcellularLocation>
</comment>